<keyword evidence="5" id="KW-1185">Reference proteome</keyword>
<organism evidence="4 5">
    <name type="scientific">Turicibacter faecis</name>
    <dbReference type="NCBI Taxonomy" id="2963365"/>
    <lineage>
        <taxon>Bacteria</taxon>
        <taxon>Bacillati</taxon>
        <taxon>Bacillota</taxon>
        <taxon>Erysipelotrichia</taxon>
        <taxon>Erysipelotrichales</taxon>
        <taxon>Turicibacteraceae</taxon>
        <taxon>Turicibacter</taxon>
    </lineage>
</organism>
<protein>
    <recommendedName>
        <fullName evidence="3">TPM domain-containing protein</fullName>
    </recommendedName>
</protein>
<proteinExistence type="predicted"/>
<feature type="transmembrane region" description="Helical" evidence="2">
    <location>
        <begin position="199"/>
        <end position="218"/>
    </location>
</feature>
<gene>
    <name evidence="4" type="ORF">T23_13490</name>
</gene>
<dbReference type="PROSITE" id="PS51257">
    <property type="entry name" value="PROKAR_LIPOPROTEIN"/>
    <property type="match status" value="1"/>
</dbReference>
<evidence type="ECO:0000256" key="2">
    <source>
        <dbReference type="SAM" id="Phobius"/>
    </source>
</evidence>
<accession>A0ABM8IJF2</accession>
<feature type="compositionally biased region" description="Low complexity" evidence="1">
    <location>
        <begin position="241"/>
        <end position="251"/>
    </location>
</feature>
<dbReference type="EMBL" id="AP028127">
    <property type="protein sequence ID" value="BEH91247.1"/>
    <property type="molecule type" value="Genomic_DNA"/>
</dbReference>
<dbReference type="PANTHER" id="PTHR30373:SF2">
    <property type="entry name" value="UPF0603 PROTEIN YGCG"/>
    <property type="match status" value="1"/>
</dbReference>
<dbReference type="RefSeq" id="WP_338617287.1">
    <property type="nucleotide sequence ID" value="NZ_AP028127.1"/>
</dbReference>
<feature type="domain" description="TPM" evidence="3">
    <location>
        <begin position="51"/>
        <end position="173"/>
    </location>
</feature>
<evidence type="ECO:0000313" key="5">
    <source>
        <dbReference type="Proteomes" id="UP001432099"/>
    </source>
</evidence>
<evidence type="ECO:0000259" key="3">
    <source>
        <dbReference type="Pfam" id="PF04536"/>
    </source>
</evidence>
<keyword evidence="2" id="KW-0812">Transmembrane</keyword>
<dbReference type="PANTHER" id="PTHR30373">
    <property type="entry name" value="UPF0603 PROTEIN YGCG"/>
    <property type="match status" value="1"/>
</dbReference>
<dbReference type="Gene3D" id="3.10.310.50">
    <property type="match status" value="1"/>
</dbReference>
<feature type="transmembrane region" description="Helical" evidence="2">
    <location>
        <begin position="21"/>
        <end position="37"/>
    </location>
</feature>
<dbReference type="Pfam" id="PF04536">
    <property type="entry name" value="TPM_phosphatase"/>
    <property type="match status" value="1"/>
</dbReference>
<dbReference type="Proteomes" id="UP001432099">
    <property type="component" value="Chromosome"/>
</dbReference>
<feature type="region of interest" description="Disordered" evidence="1">
    <location>
        <begin position="241"/>
        <end position="267"/>
    </location>
</feature>
<evidence type="ECO:0000256" key="1">
    <source>
        <dbReference type="SAM" id="MobiDB-lite"/>
    </source>
</evidence>
<dbReference type="InterPro" id="IPR007621">
    <property type="entry name" value="TPM_dom"/>
</dbReference>
<name>A0ABM8IJF2_9FIRM</name>
<keyword evidence="2" id="KW-1133">Transmembrane helix</keyword>
<keyword evidence="2" id="KW-0472">Membrane</keyword>
<feature type="compositionally biased region" description="Gly residues" evidence="1">
    <location>
        <begin position="252"/>
        <end position="267"/>
    </location>
</feature>
<reference evidence="4" key="1">
    <citation type="journal article" date="2024" name="Int. J. Syst. Evol. Microbiol.">
        <title>Turicibacter faecis sp. nov., isolated from faeces of heart failure mouse model.</title>
        <authorList>
            <person name="Imamura Y."/>
            <person name="Motooka D."/>
            <person name="Nakajima Y."/>
            <person name="Ito S."/>
            <person name="Kitakaze M."/>
            <person name="Iida T."/>
            <person name="Nakamura S."/>
        </authorList>
    </citation>
    <scope>NUCLEOTIDE SEQUENCE</scope>
    <source>
        <strain evidence="4">TC023</strain>
    </source>
</reference>
<sequence length="267" mass="29519">MQIINNKHVVVCRNFKRFIRFFVLVCFISSCAAFWPLKGQAAIQPSENFYVTDQAHVLSEQAKEHILTINRAFEKTKEQPQLAVVTLNSLEGKDIESYAVNQFEMMKLGNRQYDNGVLVLLAVKDREIRVEVGYGLEGILPDGKVGRIIDASMNDLSLGDYSEAITNIFNQLVLAVQEEYGYEDTFEGHLTSIDEGASIHPVFMMVGFVVTFVIYLFICRILGLDAIDTLFVILSIFSNVSSSSTSDSSSSRGGGGRSGGGGASRKF</sequence>
<evidence type="ECO:0000313" key="4">
    <source>
        <dbReference type="EMBL" id="BEH91247.1"/>
    </source>
</evidence>